<evidence type="ECO:0000256" key="1">
    <source>
        <dbReference type="ARBA" id="ARBA00023015"/>
    </source>
</evidence>
<dbReference type="Proteomes" id="UP000787322">
    <property type="component" value="Unassembled WGS sequence"/>
</dbReference>
<keyword evidence="3" id="KW-0804">Transcription</keyword>
<dbReference type="InterPro" id="IPR018062">
    <property type="entry name" value="HTH_AraC-typ_CS"/>
</dbReference>
<dbReference type="RefSeq" id="WP_314008001.1">
    <property type="nucleotide sequence ID" value="NZ_CAUSFQ010000039.1"/>
</dbReference>
<dbReference type="SMART" id="SM00342">
    <property type="entry name" value="HTH_ARAC"/>
    <property type="match status" value="1"/>
</dbReference>
<dbReference type="PANTHER" id="PTHR43280">
    <property type="entry name" value="ARAC-FAMILY TRANSCRIPTIONAL REGULATOR"/>
    <property type="match status" value="1"/>
</dbReference>
<evidence type="ECO:0000256" key="3">
    <source>
        <dbReference type="ARBA" id="ARBA00023163"/>
    </source>
</evidence>
<dbReference type="PROSITE" id="PS00041">
    <property type="entry name" value="HTH_ARAC_FAMILY_1"/>
    <property type="match status" value="1"/>
</dbReference>
<dbReference type="Pfam" id="PF12833">
    <property type="entry name" value="HTH_18"/>
    <property type="match status" value="1"/>
</dbReference>
<evidence type="ECO:0000313" key="6">
    <source>
        <dbReference type="Proteomes" id="UP000787322"/>
    </source>
</evidence>
<reference evidence="5" key="1">
    <citation type="submission" date="2020-04" db="EMBL/GenBank/DDBJ databases">
        <title>Deep metagenomics examines the oral microbiome during advanced dental caries in children, revealing novel taxa and co-occurrences with host molecules.</title>
        <authorList>
            <person name="Baker J.L."/>
            <person name="Morton J.T."/>
            <person name="Dinis M."/>
            <person name="Alvarez R."/>
            <person name="Tran N.C."/>
            <person name="Knight R."/>
            <person name="Edlund A."/>
        </authorList>
    </citation>
    <scope>NUCLEOTIDE SEQUENCE</scope>
    <source>
        <strain evidence="5">JCVI_3_bin.11</strain>
    </source>
</reference>
<dbReference type="PANTHER" id="PTHR43280:SF28">
    <property type="entry name" value="HTH-TYPE TRANSCRIPTIONAL ACTIVATOR RHAS"/>
    <property type="match status" value="1"/>
</dbReference>
<comment type="caution">
    <text evidence="5">The sequence shown here is derived from an EMBL/GenBank/DDBJ whole genome shotgun (WGS) entry which is preliminary data.</text>
</comment>
<dbReference type="GO" id="GO:0043565">
    <property type="term" value="F:sequence-specific DNA binding"/>
    <property type="evidence" value="ECO:0007669"/>
    <property type="project" value="InterPro"/>
</dbReference>
<evidence type="ECO:0000259" key="4">
    <source>
        <dbReference type="PROSITE" id="PS01124"/>
    </source>
</evidence>
<keyword evidence="1" id="KW-0805">Transcription regulation</keyword>
<dbReference type="InterPro" id="IPR018060">
    <property type="entry name" value="HTH_AraC"/>
</dbReference>
<dbReference type="Gene3D" id="1.10.10.60">
    <property type="entry name" value="Homeodomain-like"/>
    <property type="match status" value="2"/>
</dbReference>
<dbReference type="SUPFAM" id="SSF46689">
    <property type="entry name" value="Homeodomain-like"/>
    <property type="match status" value="2"/>
</dbReference>
<protein>
    <submittedName>
        <fullName evidence="5">Helix-turn-helix transcriptional regulator</fullName>
    </submittedName>
</protein>
<feature type="domain" description="HTH araC/xylS-type" evidence="4">
    <location>
        <begin position="164"/>
        <end position="261"/>
    </location>
</feature>
<sequence length="269" mass="30280">MQANLQELKETYSRQTYSVFSINRQQKIADSQVTFSLAHSVFIIPVFGSAEITIGGKEFICEGTTVVHAPAGQTVTYRTLYGRSFDHVNIYYDGVQGDTSSPIFNAYAFDPQGFDRILDKTLDLEKLNTTPSLDNRVAQIVNGTELIKSMFLLTNSQKVQESMAEARTYIELHFADPITIPGLAKRCGMSTQRFSNNFVQTFGVRPMTFIIAKRLDHAQQLLQSGLSVRETSEAVGYNDPFYFSRLYKKHMGVTPQDVHDSYEGNVLIK</sequence>
<name>A0A9D5X3H5_9ACTN</name>
<dbReference type="AlphaFoldDB" id="A0A9D5X3H5"/>
<dbReference type="InterPro" id="IPR009057">
    <property type="entry name" value="Homeodomain-like_sf"/>
</dbReference>
<organism evidence="5 6">
    <name type="scientific">Lancefieldella parvula</name>
    <dbReference type="NCBI Taxonomy" id="1382"/>
    <lineage>
        <taxon>Bacteria</taxon>
        <taxon>Bacillati</taxon>
        <taxon>Actinomycetota</taxon>
        <taxon>Coriobacteriia</taxon>
        <taxon>Coriobacteriales</taxon>
        <taxon>Atopobiaceae</taxon>
        <taxon>Lancefieldella</taxon>
    </lineage>
</organism>
<dbReference type="PROSITE" id="PS01124">
    <property type="entry name" value="HTH_ARAC_FAMILY_2"/>
    <property type="match status" value="1"/>
</dbReference>
<accession>A0A9D5X3H5</accession>
<evidence type="ECO:0000313" key="5">
    <source>
        <dbReference type="EMBL" id="MBF4802815.1"/>
    </source>
</evidence>
<dbReference type="GO" id="GO:0003700">
    <property type="term" value="F:DNA-binding transcription factor activity"/>
    <property type="evidence" value="ECO:0007669"/>
    <property type="project" value="InterPro"/>
</dbReference>
<proteinExistence type="predicted"/>
<dbReference type="EMBL" id="JABZGU010000054">
    <property type="protein sequence ID" value="MBF4802815.1"/>
    <property type="molecule type" value="Genomic_DNA"/>
</dbReference>
<evidence type="ECO:0000256" key="2">
    <source>
        <dbReference type="ARBA" id="ARBA00023125"/>
    </source>
</evidence>
<keyword evidence="2" id="KW-0238">DNA-binding</keyword>
<gene>
    <name evidence="5" type="ORF">HXK24_03195</name>
</gene>